<dbReference type="EMBL" id="FNJR01000006">
    <property type="protein sequence ID" value="SDP60393.1"/>
    <property type="molecule type" value="Genomic_DNA"/>
</dbReference>
<keyword evidence="1" id="KW-1133">Transmembrane helix</keyword>
<feature type="transmembrane region" description="Helical" evidence="1">
    <location>
        <begin position="6"/>
        <end position="24"/>
    </location>
</feature>
<dbReference type="RefSeq" id="WP_244515426.1">
    <property type="nucleotide sequence ID" value="NZ_FNJR01000006.1"/>
</dbReference>
<name>A0A1H0U2H1_9ACTN</name>
<reference evidence="3" key="1">
    <citation type="submission" date="2016-10" db="EMBL/GenBank/DDBJ databases">
        <authorList>
            <person name="Varghese N."/>
            <person name="Submissions S."/>
        </authorList>
    </citation>
    <scope>NUCLEOTIDE SEQUENCE [LARGE SCALE GENOMIC DNA]</scope>
    <source>
        <strain evidence="3">DSM 46732</strain>
    </source>
</reference>
<evidence type="ECO:0000256" key="1">
    <source>
        <dbReference type="SAM" id="Phobius"/>
    </source>
</evidence>
<organism evidence="2 3">
    <name type="scientific">Actinopolyspora xinjiangensis</name>
    <dbReference type="NCBI Taxonomy" id="405564"/>
    <lineage>
        <taxon>Bacteria</taxon>
        <taxon>Bacillati</taxon>
        <taxon>Actinomycetota</taxon>
        <taxon>Actinomycetes</taxon>
        <taxon>Actinopolysporales</taxon>
        <taxon>Actinopolysporaceae</taxon>
        <taxon>Actinopolyspora</taxon>
    </lineage>
</organism>
<proteinExistence type="predicted"/>
<protein>
    <submittedName>
        <fullName evidence="2">Uncharacterized protein</fullName>
    </submittedName>
</protein>
<keyword evidence="3" id="KW-1185">Reference proteome</keyword>
<dbReference type="STRING" id="405564.SAMN04487905_1066"/>
<dbReference type="AlphaFoldDB" id="A0A1H0U2H1"/>
<keyword evidence="1" id="KW-0472">Membrane</keyword>
<accession>A0A1H0U2H1</accession>
<evidence type="ECO:0000313" key="2">
    <source>
        <dbReference type="EMBL" id="SDP60393.1"/>
    </source>
</evidence>
<evidence type="ECO:0000313" key="3">
    <source>
        <dbReference type="Proteomes" id="UP000199497"/>
    </source>
</evidence>
<dbReference type="Proteomes" id="UP000199497">
    <property type="component" value="Unassembled WGS sequence"/>
</dbReference>
<keyword evidence="1" id="KW-0812">Transmembrane</keyword>
<sequence>MPEAWPALVLAVVLAATAVVLTVWGHYSERRPRHAGAGPGALTVAQLREEIEMPDETGEMPAIGRGRWSHWRGELPDVGSLPGSPILPGSDPECTSLIVTEEPHLALMRRVLAGLHRL</sequence>
<gene>
    <name evidence="2" type="ORF">SAMN04487905_1066</name>
</gene>